<dbReference type="GO" id="GO:0004338">
    <property type="term" value="F:glucan exo-1,3-beta-glucosidase activity"/>
    <property type="evidence" value="ECO:0007669"/>
    <property type="project" value="UniProtKB-EC"/>
</dbReference>
<dbReference type="GO" id="GO:0005576">
    <property type="term" value="C:extracellular region"/>
    <property type="evidence" value="ECO:0007669"/>
    <property type="project" value="UniProtKB-SubCell"/>
</dbReference>
<evidence type="ECO:0000256" key="9">
    <source>
        <dbReference type="ARBA" id="ARBA00038929"/>
    </source>
</evidence>
<dbReference type="Pfam" id="PF00150">
    <property type="entry name" value="Cellulase"/>
    <property type="match status" value="1"/>
</dbReference>
<dbReference type="InterPro" id="IPR001547">
    <property type="entry name" value="Glyco_hydro_5"/>
</dbReference>
<dbReference type="GO" id="GO:0071555">
    <property type="term" value="P:cell wall organization"/>
    <property type="evidence" value="ECO:0007669"/>
    <property type="project" value="UniProtKB-KW"/>
</dbReference>
<keyword evidence="6 10" id="KW-0326">Glycosidase</keyword>
<evidence type="ECO:0000256" key="11">
    <source>
        <dbReference type="SAM" id="SignalP"/>
    </source>
</evidence>
<evidence type="ECO:0000259" key="12">
    <source>
        <dbReference type="Pfam" id="PF00150"/>
    </source>
</evidence>
<dbReference type="GO" id="GO:0009251">
    <property type="term" value="P:glucan catabolic process"/>
    <property type="evidence" value="ECO:0007669"/>
    <property type="project" value="TreeGrafter"/>
</dbReference>
<reference evidence="14" key="1">
    <citation type="submission" date="2020-01" db="EMBL/GenBank/DDBJ databases">
        <authorList>
            <consortium name="DOE Joint Genome Institute"/>
            <person name="Haridas S."/>
            <person name="Albert R."/>
            <person name="Binder M."/>
            <person name="Bloem J."/>
            <person name="Labutti K."/>
            <person name="Salamov A."/>
            <person name="Andreopoulos B."/>
            <person name="Baker S.E."/>
            <person name="Barry K."/>
            <person name="Bills G."/>
            <person name="Bluhm B.H."/>
            <person name="Cannon C."/>
            <person name="Castanera R."/>
            <person name="Culley D.E."/>
            <person name="Daum C."/>
            <person name="Ezra D."/>
            <person name="Gonzalez J.B."/>
            <person name="Henrissat B."/>
            <person name="Kuo A."/>
            <person name="Liang C."/>
            <person name="Lipzen A."/>
            <person name="Lutzoni F."/>
            <person name="Magnuson J."/>
            <person name="Mondo S."/>
            <person name="Nolan M."/>
            <person name="Ohm R."/>
            <person name="Pangilinan J."/>
            <person name="Park H.-J."/>
            <person name="Ramirez L."/>
            <person name="Alfaro M."/>
            <person name="Sun H."/>
            <person name="Tritt A."/>
            <person name="Yoshinaga Y."/>
            <person name="Zwiers L.-H."/>
            <person name="Turgeon B.G."/>
            <person name="Goodwin S.B."/>
            <person name="Spatafora J.W."/>
            <person name="Crous P.W."/>
            <person name="Grigoriev I.V."/>
        </authorList>
    </citation>
    <scope>NUCLEOTIDE SEQUENCE</scope>
    <source>
        <strain evidence="14">CBS 342.82</strain>
    </source>
</reference>
<evidence type="ECO:0000256" key="6">
    <source>
        <dbReference type="ARBA" id="ARBA00023295"/>
    </source>
</evidence>
<evidence type="ECO:0000256" key="10">
    <source>
        <dbReference type="RuleBase" id="RU361153"/>
    </source>
</evidence>
<organism evidence="14">
    <name type="scientific">Dissoconium aciculare CBS 342.82</name>
    <dbReference type="NCBI Taxonomy" id="1314786"/>
    <lineage>
        <taxon>Eukaryota</taxon>
        <taxon>Fungi</taxon>
        <taxon>Dikarya</taxon>
        <taxon>Ascomycota</taxon>
        <taxon>Pezizomycotina</taxon>
        <taxon>Dothideomycetes</taxon>
        <taxon>Dothideomycetidae</taxon>
        <taxon>Mycosphaerellales</taxon>
        <taxon>Dissoconiaceae</taxon>
        <taxon>Dissoconium</taxon>
    </lineage>
</organism>
<comment type="subcellular location">
    <subcellularLocation>
        <location evidence="1">Secreted</location>
    </subcellularLocation>
</comment>
<feature type="signal peptide" evidence="11">
    <location>
        <begin position="1"/>
        <end position="21"/>
    </location>
</feature>
<evidence type="ECO:0000256" key="8">
    <source>
        <dbReference type="ARBA" id="ARBA00036824"/>
    </source>
</evidence>
<gene>
    <name evidence="14" type="ORF">K489DRAFT_14970</name>
</gene>
<keyword evidence="3" id="KW-0964">Secreted</keyword>
<dbReference type="GeneID" id="54357011"/>
<dbReference type="SUPFAM" id="SSF51445">
    <property type="entry name" value="(Trans)glycosidases"/>
    <property type="match status" value="1"/>
</dbReference>
<keyword evidence="5 10" id="KW-0378">Hydrolase</keyword>
<keyword evidence="4 11" id="KW-0732">Signal</keyword>
<evidence type="ECO:0000313" key="14">
    <source>
        <dbReference type="RefSeq" id="XP_033464427.1"/>
    </source>
</evidence>
<sequence length="449" mass="50532">MRPSRLMALTASLAILQLGSAMPWDRSNLQTVPDRQQAYNSSTNLVESDQHLEGTLSSALVQRKADSTERMRGVNIGSWLVLEYWMTPDIFAGTGAKDQITFDATPGAQAKLKKHWETFFTEDDVKKLSSWGINSLRIPVGFWAYDNEKTPYISGADAYLEKAIAWARKYRMKVIVDCHGSPGSQNGFDSSGHTGVVQWQNPSNLERSTRVLETMAKKYGAEKYADVVYGIELVNEPISWAQNDFLITKIWAQQAYHRVQAAATNKNLAIIMHDGFMRPEKWQDVSVNITRHVRNKADMNFVIDTHLYQNQVDADSKLTQKEHIEKACGWKRSEPLDQHQNGMPVIVGEFSAQTNICANPDGSIIAGSVCHKDGCQCSSNVDVEHWKQPLIDATRRYVEAQLDTFESSAKGWFMWSYKAPGAWGLDNAVKYGLIGKKVTDRRFPNQCKG</sequence>
<feature type="domain" description="Glycoside hydrolase family 5" evidence="12">
    <location>
        <begin position="109"/>
        <end position="355"/>
    </location>
</feature>
<proteinExistence type="inferred from homology"/>
<keyword evidence="7" id="KW-0961">Cell wall biogenesis/degradation</keyword>
<keyword evidence="13" id="KW-1185">Reference proteome</keyword>
<dbReference type="GO" id="GO:0009986">
    <property type="term" value="C:cell surface"/>
    <property type="evidence" value="ECO:0007669"/>
    <property type="project" value="TreeGrafter"/>
</dbReference>
<dbReference type="Gene3D" id="3.20.20.80">
    <property type="entry name" value="Glycosidases"/>
    <property type="match status" value="1"/>
</dbReference>
<evidence type="ECO:0000256" key="1">
    <source>
        <dbReference type="ARBA" id="ARBA00004613"/>
    </source>
</evidence>
<dbReference type="EC" id="3.2.1.58" evidence="9"/>
<evidence type="ECO:0000256" key="2">
    <source>
        <dbReference type="ARBA" id="ARBA00005641"/>
    </source>
</evidence>
<name>A0A6J3MHG2_9PEZI</name>
<dbReference type="RefSeq" id="XP_033464427.1">
    <property type="nucleotide sequence ID" value="XM_033599212.1"/>
</dbReference>
<evidence type="ECO:0000256" key="4">
    <source>
        <dbReference type="ARBA" id="ARBA00022729"/>
    </source>
</evidence>
<evidence type="ECO:0000256" key="7">
    <source>
        <dbReference type="ARBA" id="ARBA00023316"/>
    </source>
</evidence>
<dbReference type="PANTHER" id="PTHR31297:SF1">
    <property type="entry name" value="GLUCAN 1,3-BETA-GLUCOSIDASE I_II-RELATED"/>
    <property type="match status" value="1"/>
</dbReference>
<feature type="chain" id="PRO_5026950779" description="glucan 1,3-beta-glucosidase" evidence="11">
    <location>
        <begin position="22"/>
        <end position="449"/>
    </location>
</feature>
<comment type="catalytic activity">
    <reaction evidence="8">
        <text>Successive hydrolysis of beta-D-glucose units from the non-reducing ends of (1-&gt;3)-beta-D-glucans, releasing alpha-glucose.</text>
        <dbReference type="EC" id="3.2.1.58"/>
    </reaction>
</comment>
<evidence type="ECO:0000256" key="5">
    <source>
        <dbReference type="ARBA" id="ARBA00022801"/>
    </source>
</evidence>
<accession>A0A6J3MHG2</accession>
<evidence type="ECO:0000256" key="3">
    <source>
        <dbReference type="ARBA" id="ARBA00022525"/>
    </source>
</evidence>
<evidence type="ECO:0000313" key="13">
    <source>
        <dbReference type="Proteomes" id="UP000504637"/>
    </source>
</evidence>
<dbReference type="InterPro" id="IPR050386">
    <property type="entry name" value="Glycosyl_hydrolase_5"/>
</dbReference>
<reference evidence="14" key="2">
    <citation type="submission" date="2020-04" db="EMBL/GenBank/DDBJ databases">
        <authorList>
            <consortium name="NCBI Genome Project"/>
        </authorList>
    </citation>
    <scope>NUCLEOTIDE SEQUENCE</scope>
    <source>
        <strain evidence="14">CBS 342.82</strain>
    </source>
</reference>
<protein>
    <recommendedName>
        <fullName evidence="9">glucan 1,3-beta-glucosidase</fullName>
        <ecNumber evidence="9">3.2.1.58</ecNumber>
    </recommendedName>
</protein>
<dbReference type="AlphaFoldDB" id="A0A6J3MHG2"/>
<dbReference type="Proteomes" id="UP000504637">
    <property type="component" value="Unplaced"/>
</dbReference>
<dbReference type="InterPro" id="IPR017853">
    <property type="entry name" value="GH"/>
</dbReference>
<reference evidence="14" key="3">
    <citation type="submission" date="2025-08" db="UniProtKB">
        <authorList>
            <consortium name="RefSeq"/>
        </authorList>
    </citation>
    <scope>IDENTIFICATION</scope>
    <source>
        <strain evidence="14">CBS 342.82</strain>
    </source>
</reference>
<dbReference type="OrthoDB" id="62120at2759"/>
<comment type="similarity">
    <text evidence="2 10">Belongs to the glycosyl hydrolase 5 (cellulase A) family.</text>
</comment>
<dbReference type="PANTHER" id="PTHR31297">
    <property type="entry name" value="GLUCAN ENDO-1,6-BETA-GLUCOSIDASE B"/>
    <property type="match status" value="1"/>
</dbReference>